<evidence type="ECO:0000313" key="2">
    <source>
        <dbReference type="Proteomes" id="UP000037688"/>
    </source>
</evidence>
<name>A0A0M9BQ63_9BACL</name>
<dbReference type="PATRIC" id="fig|1705561.3.peg.1457"/>
<gene>
    <name evidence="1" type="ORF">AMS66_08135</name>
</gene>
<evidence type="ECO:0000313" key="1">
    <source>
        <dbReference type="EMBL" id="KOY16838.1"/>
    </source>
</evidence>
<dbReference type="EMBL" id="LITU01000050">
    <property type="protein sequence ID" value="KOY16838.1"/>
    <property type="molecule type" value="Genomic_DNA"/>
</dbReference>
<accession>A0A0M9BQ63</accession>
<sequence length="135" mass="16036">MFVIVASKGRFEWISGIFQAEEVALHYMEQIHEELKEYQSLIHVEGMSYPFYIIESQGYFQFLTKDEVIGLFNHTDVSEDEDEVHFNIYTVDSDYRPKKPGTDYMGMLHHDHVTNEFIAKYKEEGTEILVKRRIF</sequence>
<proteinExistence type="predicted"/>
<organism evidence="1 2">
    <name type="scientific">Paenibacillus xylanivorans</name>
    <dbReference type="NCBI Taxonomy" id="1705561"/>
    <lineage>
        <taxon>Bacteria</taxon>
        <taxon>Bacillati</taxon>
        <taxon>Bacillota</taxon>
        <taxon>Bacilli</taxon>
        <taxon>Bacillales</taxon>
        <taxon>Paenibacillaceae</taxon>
        <taxon>Paenibacillus</taxon>
    </lineage>
</organism>
<reference evidence="1 2" key="1">
    <citation type="submission" date="2015-08" db="EMBL/GenBank/DDBJ databases">
        <title>Draft genome sequence of cellulolytic and xylanolytic Paenibacillus sp. A59, isolated from a decaying forest soil from Patagonia, Argentina.</title>
        <authorList>
            <person name="Ghio S."/>
            <person name="Caceres A.M."/>
            <person name="Talia P."/>
            <person name="Grasso D."/>
            <person name="Campos E."/>
        </authorList>
    </citation>
    <scope>NUCLEOTIDE SEQUENCE [LARGE SCALE GENOMIC DNA]</scope>
    <source>
        <strain evidence="1 2">A59</strain>
    </source>
</reference>
<comment type="caution">
    <text evidence="1">The sequence shown here is derived from an EMBL/GenBank/DDBJ whole genome shotgun (WGS) entry which is preliminary data.</text>
</comment>
<keyword evidence="2" id="KW-1185">Reference proteome</keyword>
<protein>
    <submittedName>
        <fullName evidence="1">Uncharacterized protein</fullName>
    </submittedName>
</protein>
<dbReference type="AlphaFoldDB" id="A0A0M9BQ63"/>
<dbReference type="Proteomes" id="UP000037688">
    <property type="component" value="Unassembled WGS sequence"/>
</dbReference>